<comment type="pathway">
    <text evidence="1 7">Cell wall biogenesis; peptidoglycan biosynthesis.</text>
</comment>
<dbReference type="CDD" id="cd16913">
    <property type="entry name" value="YkuD_like"/>
    <property type="match status" value="1"/>
</dbReference>
<dbReference type="InterPro" id="IPR036366">
    <property type="entry name" value="PGBDSf"/>
</dbReference>
<dbReference type="InterPro" id="IPR036365">
    <property type="entry name" value="PGBD-like_sf"/>
</dbReference>
<feature type="chain" id="PRO_5045414579" evidence="9">
    <location>
        <begin position="25"/>
        <end position="430"/>
    </location>
</feature>
<feature type="domain" description="L,D-TPase catalytic" evidence="10">
    <location>
        <begin position="263"/>
        <end position="396"/>
    </location>
</feature>
<reference evidence="11 12" key="1">
    <citation type="submission" date="2024-06" db="EMBL/GenBank/DDBJ databases">
        <title>Sorghum-associated microbial communities from plants grown in Nebraska, USA.</title>
        <authorList>
            <person name="Schachtman D."/>
        </authorList>
    </citation>
    <scope>NUCLEOTIDE SEQUENCE [LARGE SCALE GENOMIC DNA]</scope>
    <source>
        <strain evidence="11 12">3207</strain>
    </source>
</reference>
<keyword evidence="9" id="KW-0732">Signal</keyword>
<accession>A0ABV2R5M9</accession>
<evidence type="ECO:0000313" key="11">
    <source>
        <dbReference type="EMBL" id="MET4636540.1"/>
    </source>
</evidence>
<organism evidence="11 12">
    <name type="scientific">Kaistia defluvii</name>
    <dbReference type="NCBI Taxonomy" id="410841"/>
    <lineage>
        <taxon>Bacteria</taxon>
        <taxon>Pseudomonadati</taxon>
        <taxon>Pseudomonadota</taxon>
        <taxon>Alphaproteobacteria</taxon>
        <taxon>Hyphomicrobiales</taxon>
        <taxon>Kaistiaceae</taxon>
        <taxon>Kaistia</taxon>
    </lineage>
</organism>
<dbReference type="InterPro" id="IPR050979">
    <property type="entry name" value="LD-transpeptidase"/>
</dbReference>
<dbReference type="Gene3D" id="1.10.101.10">
    <property type="entry name" value="PGBD-like superfamily/PGBD"/>
    <property type="match status" value="1"/>
</dbReference>
<dbReference type="InterPro" id="IPR038063">
    <property type="entry name" value="Transpep_catalytic_dom"/>
</dbReference>
<evidence type="ECO:0000256" key="7">
    <source>
        <dbReference type="PROSITE-ProRule" id="PRU01373"/>
    </source>
</evidence>
<evidence type="ECO:0000256" key="6">
    <source>
        <dbReference type="ARBA" id="ARBA00023316"/>
    </source>
</evidence>
<evidence type="ECO:0000256" key="4">
    <source>
        <dbReference type="ARBA" id="ARBA00022960"/>
    </source>
</evidence>
<evidence type="ECO:0000256" key="5">
    <source>
        <dbReference type="ARBA" id="ARBA00022984"/>
    </source>
</evidence>
<feature type="active site" description="Nucleophile" evidence="7">
    <location>
        <position position="372"/>
    </location>
</feature>
<sequence length="430" mass="46282">MFVAWIRVALVPSLLALGSASLHAQEWREPYPEEAQPERYYSEPAYPEPAYRDPAYREPGYAPDEAPRYVEPAAPVSAPAPAASAPIRRATAPLSADFIAQANEAPMAGIPAKSDKPDPQVLKLQVLLDRVHVSPGVIDGRQGGNLNKAISALQSMHNMPPNGRLGPEIWDLLQVAADRPVLMDYTISDKDVAGPFVPVMPKDYAEMAALPKLAYRDPVELLGEKFHMDENFLRNLNPDADFTVAGTIITVVDVGPNAKAKVAHLVADASTRQLLGYNENWDVVVAYPATIGSADLPSPSGIHAVKAVAENPEYWYRPKVNFQQGNNDKPLKLASGPNNPVGTVWIGLDKPTYGIHGSPEPSKIDKTNSHGCLRLTNWDAQELVKLVKPGVDVEFVDQTPTASVAPAPAPAPVPVAVEAGGEQAMPPPLQ</sequence>
<feature type="signal peptide" evidence="9">
    <location>
        <begin position="1"/>
        <end position="24"/>
    </location>
</feature>
<protein>
    <submittedName>
        <fullName evidence="11">Lipoprotein-anchoring transpeptidase ErfK/SrfK</fullName>
    </submittedName>
</protein>
<dbReference type="InterPro" id="IPR005490">
    <property type="entry name" value="LD_TPept_cat_dom"/>
</dbReference>
<evidence type="ECO:0000256" key="8">
    <source>
        <dbReference type="SAM" id="MobiDB-lite"/>
    </source>
</evidence>
<comment type="similarity">
    <text evidence="2">Belongs to the YkuD family.</text>
</comment>
<dbReference type="PANTHER" id="PTHR30582:SF30">
    <property type="entry name" value="BLR4375 PROTEIN"/>
    <property type="match status" value="1"/>
</dbReference>
<dbReference type="RefSeq" id="WP_354554186.1">
    <property type="nucleotide sequence ID" value="NZ_JBEPSM010000004.1"/>
</dbReference>
<evidence type="ECO:0000256" key="3">
    <source>
        <dbReference type="ARBA" id="ARBA00022679"/>
    </source>
</evidence>
<keyword evidence="11" id="KW-0449">Lipoprotein</keyword>
<comment type="caution">
    <text evidence="11">The sequence shown here is derived from an EMBL/GenBank/DDBJ whole genome shotgun (WGS) entry which is preliminary data.</text>
</comment>
<feature type="region of interest" description="Disordered" evidence="8">
    <location>
        <begin position="29"/>
        <end position="67"/>
    </location>
</feature>
<evidence type="ECO:0000313" key="12">
    <source>
        <dbReference type="Proteomes" id="UP001549321"/>
    </source>
</evidence>
<evidence type="ECO:0000256" key="1">
    <source>
        <dbReference type="ARBA" id="ARBA00004752"/>
    </source>
</evidence>
<feature type="compositionally biased region" description="Basic and acidic residues" evidence="8">
    <location>
        <begin position="29"/>
        <end position="41"/>
    </location>
</feature>
<keyword evidence="12" id="KW-1185">Reference proteome</keyword>
<dbReference type="InterPro" id="IPR002477">
    <property type="entry name" value="Peptidoglycan-bd-like"/>
</dbReference>
<dbReference type="EMBL" id="JBEPSM010000004">
    <property type="protein sequence ID" value="MET4636540.1"/>
    <property type="molecule type" value="Genomic_DNA"/>
</dbReference>
<keyword evidence="3" id="KW-0808">Transferase</keyword>
<dbReference type="SUPFAM" id="SSF141523">
    <property type="entry name" value="L,D-transpeptidase catalytic domain-like"/>
    <property type="match status" value="1"/>
</dbReference>
<gene>
    <name evidence="11" type="ORF">ABIE08_004498</name>
</gene>
<keyword evidence="6 7" id="KW-0961">Cell wall biogenesis/degradation</keyword>
<keyword evidence="5 7" id="KW-0573">Peptidoglycan synthesis</keyword>
<dbReference type="Gene3D" id="2.40.440.10">
    <property type="entry name" value="L,D-transpeptidase catalytic domain-like"/>
    <property type="match status" value="1"/>
</dbReference>
<dbReference type="PANTHER" id="PTHR30582">
    <property type="entry name" value="L,D-TRANSPEPTIDASE"/>
    <property type="match status" value="1"/>
</dbReference>
<keyword evidence="4 7" id="KW-0133">Cell shape</keyword>
<dbReference type="Proteomes" id="UP001549321">
    <property type="component" value="Unassembled WGS sequence"/>
</dbReference>
<feature type="active site" description="Proton donor/acceptor" evidence="7">
    <location>
        <position position="356"/>
    </location>
</feature>
<evidence type="ECO:0000259" key="10">
    <source>
        <dbReference type="PROSITE" id="PS52029"/>
    </source>
</evidence>
<evidence type="ECO:0000256" key="2">
    <source>
        <dbReference type="ARBA" id="ARBA00005992"/>
    </source>
</evidence>
<dbReference type="SUPFAM" id="SSF47090">
    <property type="entry name" value="PGBD-like"/>
    <property type="match status" value="1"/>
</dbReference>
<dbReference type="Pfam" id="PF03734">
    <property type="entry name" value="YkuD"/>
    <property type="match status" value="1"/>
</dbReference>
<dbReference type="PROSITE" id="PS52029">
    <property type="entry name" value="LD_TPASE"/>
    <property type="match status" value="1"/>
</dbReference>
<dbReference type="Pfam" id="PF01471">
    <property type="entry name" value="PG_binding_1"/>
    <property type="match status" value="1"/>
</dbReference>
<name>A0ABV2R5M9_9HYPH</name>
<proteinExistence type="inferred from homology"/>
<evidence type="ECO:0000256" key="9">
    <source>
        <dbReference type="SAM" id="SignalP"/>
    </source>
</evidence>